<gene>
    <name evidence="1" type="ORF">GOBAR_AA20795</name>
</gene>
<proteinExistence type="predicted"/>
<evidence type="ECO:0000313" key="2">
    <source>
        <dbReference type="Proteomes" id="UP000239757"/>
    </source>
</evidence>
<organism evidence="1 2">
    <name type="scientific">Gossypium barbadense</name>
    <name type="common">Sea Island cotton</name>
    <name type="synonym">Hibiscus barbadensis</name>
    <dbReference type="NCBI Taxonomy" id="3634"/>
    <lineage>
        <taxon>Eukaryota</taxon>
        <taxon>Viridiplantae</taxon>
        <taxon>Streptophyta</taxon>
        <taxon>Embryophyta</taxon>
        <taxon>Tracheophyta</taxon>
        <taxon>Spermatophyta</taxon>
        <taxon>Magnoliopsida</taxon>
        <taxon>eudicotyledons</taxon>
        <taxon>Gunneridae</taxon>
        <taxon>Pentapetalae</taxon>
        <taxon>rosids</taxon>
        <taxon>malvids</taxon>
        <taxon>Malvales</taxon>
        <taxon>Malvaceae</taxon>
        <taxon>Malvoideae</taxon>
        <taxon>Gossypium</taxon>
    </lineage>
</organism>
<reference evidence="1 2" key="1">
    <citation type="submission" date="2015-01" db="EMBL/GenBank/DDBJ databases">
        <title>Genome of allotetraploid Gossypium barbadense reveals genomic plasticity and fiber elongation in cotton evolution.</title>
        <authorList>
            <person name="Chen X."/>
            <person name="Liu X."/>
            <person name="Zhao B."/>
            <person name="Zheng H."/>
            <person name="Hu Y."/>
            <person name="Lu G."/>
            <person name="Yang C."/>
            <person name="Chen J."/>
            <person name="Shan C."/>
            <person name="Zhang L."/>
            <person name="Zhou Y."/>
            <person name="Wang L."/>
            <person name="Guo W."/>
            <person name="Bai Y."/>
            <person name="Ruan J."/>
            <person name="Shangguan X."/>
            <person name="Mao Y."/>
            <person name="Jiang J."/>
            <person name="Zhu Y."/>
            <person name="Lei J."/>
            <person name="Kang H."/>
            <person name="Chen S."/>
            <person name="He X."/>
            <person name="Wang R."/>
            <person name="Wang Y."/>
            <person name="Chen J."/>
            <person name="Wang L."/>
            <person name="Yu S."/>
            <person name="Wang B."/>
            <person name="Wei J."/>
            <person name="Song S."/>
            <person name="Lu X."/>
            <person name="Gao Z."/>
            <person name="Gu W."/>
            <person name="Deng X."/>
            <person name="Ma D."/>
            <person name="Wang S."/>
            <person name="Liang W."/>
            <person name="Fang L."/>
            <person name="Cai C."/>
            <person name="Zhu X."/>
            <person name="Zhou B."/>
            <person name="Zhang Y."/>
            <person name="Chen Z."/>
            <person name="Xu S."/>
            <person name="Zhu R."/>
            <person name="Wang S."/>
            <person name="Zhang T."/>
            <person name="Zhao G."/>
        </authorList>
    </citation>
    <scope>NUCLEOTIDE SEQUENCE [LARGE SCALE GENOMIC DNA]</scope>
    <source>
        <strain evidence="2">cv. Xinhai21</strain>
        <tissue evidence="1">Leaf</tissue>
    </source>
</reference>
<dbReference type="AlphaFoldDB" id="A0A2P5X945"/>
<protein>
    <submittedName>
        <fullName evidence="1">Uncharacterized protein</fullName>
    </submittedName>
</protein>
<evidence type="ECO:0000313" key="1">
    <source>
        <dbReference type="EMBL" id="PPR99864.1"/>
    </source>
</evidence>
<dbReference type="EMBL" id="KZ665414">
    <property type="protein sequence ID" value="PPR99864.1"/>
    <property type="molecule type" value="Genomic_DNA"/>
</dbReference>
<accession>A0A2P5X945</accession>
<dbReference type="Proteomes" id="UP000239757">
    <property type="component" value="Unassembled WGS sequence"/>
</dbReference>
<name>A0A2P5X945_GOSBA</name>
<sequence>MDRWGDKFINDMDIGVDPSCPKCKAPKEDVIVIDWLKVTVQKMDKRAFTSFLVLLWSDVGSKELVCDSGASFLFARCNFESFLYPS</sequence>